<dbReference type="Proteomes" id="UP000812440">
    <property type="component" value="Unassembled WGS sequence"/>
</dbReference>
<name>A0A8T2ILN6_9PIPI</name>
<accession>A0A8T2ILN6</accession>
<gene>
    <name evidence="2" type="ORF">GDO86_018222</name>
</gene>
<feature type="compositionally biased region" description="Polar residues" evidence="1">
    <location>
        <begin position="54"/>
        <end position="67"/>
    </location>
</feature>
<proteinExistence type="predicted"/>
<evidence type="ECO:0000313" key="2">
    <source>
        <dbReference type="EMBL" id="KAG8431994.1"/>
    </source>
</evidence>
<organism evidence="2 3">
    <name type="scientific">Hymenochirus boettgeri</name>
    <name type="common">Congo dwarf clawed frog</name>
    <dbReference type="NCBI Taxonomy" id="247094"/>
    <lineage>
        <taxon>Eukaryota</taxon>
        <taxon>Metazoa</taxon>
        <taxon>Chordata</taxon>
        <taxon>Craniata</taxon>
        <taxon>Vertebrata</taxon>
        <taxon>Euteleostomi</taxon>
        <taxon>Amphibia</taxon>
        <taxon>Batrachia</taxon>
        <taxon>Anura</taxon>
        <taxon>Pipoidea</taxon>
        <taxon>Pipidae</taxon>
        <taxon>Pipinae</taxon>
        <taxon>Hymenochirus</taxon>
    </lineage>
</organism>
<comment type="caution">
    <text evidence="2">The sequence shown here is derived from an EMBL/GenBank/DDBJ whole genome shotgun (WGS) entry which is preliminary data.</text>
</comment>
<dbReference type="EMBL" id="JAACNH010000022">
    <property type="protein sequence ID" value="KAG8431994.1"/>
    <property type="molecule type" value="Genomic_DNA"/>
</dbReference>
<keyword evidence="3" id="KW-1185">Reference proteome</keyword>
<reference evidence="2" key="1">
    <citation type="thesis" date="2020" institute="ProQuest LLC" country="789 East Eisenhower Parkway, Ann Arbor, MI, USA">
        <title>Comparative Genomics and Chromosome Evolution.</title>
        <authorList>
            <person name="Mudd A.B."/>
        </authorList>
    </citation>
    <scope>NUCLEOTIDE SEQUENCE</scope>
    <source>
        <strain evidence="2">Female2</strain>
        <tissue evidence="2">Blood</tissue>
    </source>
</reference>
<dbReference type="OrthoDB" id="2275718at2759"/>
<evidence type="ECO:0000313" key="3">
    <source>
        <dbReference type="Proteomes" id="UP000812440"/>
    </source>
</evidence>
<feature type="region of interest" description="Disordered" evidence="1">
    <location>
        <begin position="39"/>
        <end position="104"/>
    </location>
</feature>
<sequence length="138" mass="15422">MVSAQHHLAMVFQKSHSNQINPFLQLLCINRTLTMQLSCTPSRQHPHSEPTAPQHANPSPVQHQTGQPPHLGSGQPQQNLYHTATLTATPPSLTPGPSAHPPRAVTRSRQCMPFMPTSSYPTDIPTCHTWHRLMYRLE</sequence>
<dbReference type="AlphaFoldDB" id="A0A8T2ILN6"/>
<evidence type="ECO:0000256" key="1">
    <source>
        <dbReference type="SAM" id="MobiDB-lite"/>
    </source>
</evidence>
<protein>
    <submittedName>
        <fullName evidence="2">Uncharacterized protein</fullName>
    </submittedName>
</protein>